<dbReference type="PANTHER" id="PTHR34185:SF1">
    <property type="entry name" value="DIADENYLATE CYCLASE"/>
    <property type="match status" value="1"/>
</dbReference>
<keyword evidence="5 10" id="KW-0548">Nucleotidyltransferase</keyword>
<dbReference type="EC" id="2.7.7.85" evidence="10"/>
<dbReference type="InterPro" id="IPR034701">
    <property type="entry name" value="CdaA"/>
</dbReference>
<evidence type="ECO:0000313" key="12">
    <source>
        <dbReference type="EMBL" id="QYF48676.1"/>
    </source>
</evidence>
<keyword evidence="8 10" id="KW-1133">Transmembrane helix</keyword>
<keyword evidence="9 10" id="KW-0472">Membrane</keyword>
<comment type="caution">
    <text evidence="10">Lacks conserved residue(s) required for the propagation of feature annotation.</text>
</comment>
<dbReference type="SUPFAM" id="SSF143597">
    <property type="entry name" value="YojJ-like"/>
    <property type="match status" value="1"/>
</dbReference>
<evidence type="ECO:0000256" key="5">
    <source>
        <dbReference type="ARBA" id="ARBA00022695"/>
    </source>
</evidence>
<protein>
    <recommendedName>
        <fullName evidence="10">Diadenylate cyclase</fullName>
        <shortName evidence="10">DAC</shortName>
        <ecNumber evidence="10">2.7.7.85</ecNumber>
    </recommendedName>
    <alternativeName>
        <fullName evidence="10">Cyclic-di-AMP synthase</fullName>
        <shortName evidence="10">c-di-AMP synthase</shortName>
    </alternativeName>
</protein>
<evidence type="ECO:0000259" key="11">
    <source>
        <dbReference type="PROSITE" id="PS51794"/>
    </source>
</evidence>
<keyword evidence="3 10" id="KW-0808">Transferase</keyword>
<keyword evidence="6 10" id="KW-0547">Nucleotide-binding</keyword>
<proteinExistence type="inferred from homology"/>
<dbReference type="InterPro" id="IPR003390">
    <property type="entry name" value="DNA_integrity_scan_DisA_N"/>
</dbReference>
<dbReference type="PANTHER" id="PTHR34185">
    <property type="entry name" value="DIADENYLATE CYCLASE"/>
    <property type="match status" value="1"/>
</dbReference>
<dbReference type="RefSeq" id="WP_215216521.1">
    <property type="nucleotide sequence ID" value="NZ_CP075587.1"/>
</dbReference>
<evidence type="ECO:0000256" key="7">
    <source>
        <dbReference type="ARBA" id="ARBA00022840"/>
    </source>
</evidence>
<evidence type="ECO:0000256" key="4">
    <source>
        <dbReference type="ARBA" id="ARBA00022692"/>
    </source>
</evidence>
<feature type="transmembrane region" description="Helical" evidence="10">
    <location>
        <begin position="6"/>
        <end position="29"/>
    </location>
</feature>
<dbReference type="PROSITE" id="PS51794">
    <property type="entry name" value="DAC"/>
    <property type="match status" value="1"/>
</dbReference>
<name>A0ABX8V1D1_9BACT</name>
<feature type="transmembrane region" description="Helical" evidence="10">
    <location>
        <begin position="36"/>
        <end position="55"/>
    </location>
</feature>
<reference evidence="12 13" key="1">
    <citation type="journal article" date="2022" name="bioRxiv">
        <title>Ecology and evolution of chlamydial symbionts of arthropods.</title>
        <authorList>
            <person name="Halter T."/>
            <person name="Koestlbacher S."/>
            <person name="Collingro A."/>
            <person name="Sixt B.S."/>
            <person name="Toenshoff E.R."/>
            <person name="Hendrickx F."/>
            <person name="Kostanjsek R."/>
            <person name="Horn M."/>
        </authorList>
    </citation>
    <scope>NUCLEOTIDE SEQUENCE [LARGE SCALE GENOMIC DNA]</scope>
    <source>
        <strain evidence="12">W744xW776</strain>
    </source>
</reference>
<dbReference type="GO" id="GO:0106408">
    <property type="term" value="F:diadenylate cyclase activity"/>
    <property type="evidence" value="ECO:0007669"/>
    <property type="project" value="UniProtKB-EC"/>
</dbReference>
<keyword evidence="13" id="KW-1185">Reference proteome</keyword>
<keyword evidence="4 10" id="KW-0812">Transmembrane</keyword>
<evidence type="ECO:0000256" key="2">
    <source>
        <dbReference type="ARBA" id="ARBA00022475"/>
    </source>
</evidence>
<dbReference type="Gene3D" id="3.40.1700.10">
    <property type="entry name" value="DNA integrity scanning protein, DisA, N-terminal domain"/>
    <property type="match status" value="1"/>
</dbReference>
<gene>
    <name evidence="10" type="primary">dacA</name>
    <name evidence="12" type="ORF">RHABOEDO_000878</name>
</gene>
<accession>A0ABX8V1D1</accession>
<evidence type="ECO:0000256" key="10">
    <source>
        <dbReference type="HAMAP-Rule" id="MF_01499"/>
    </source>
</evidence>
<sequence>MSALFHSFTSLFEILVITLVINYLLMFFWNTRSMDVVLGLLAILLAFFFAAWLNFPILHRIIGLLSNTALLGLLIIFQPEMRVALSKLSPKGRRYKEVTEFDKFLDHLGTSVYRLAEKRLGALILLENEDSLDDFARKAIQLNATFSSELLESIFDTTTPLHDGAVIIRNTTILAASVILPLAEDSLQLTRSMGTRHRAALGASQLTDAVIIIISEEAGRVSIARDGVMTPGVKIDRFKGIIRSIFTPPAPMNTNFKTKLNFRNWFQK</sequence>
<evidence type="ECO:0000256" key="9">
    <source>
        <dbReference type="ARBA" id="ARBA00023136"/>
    </source>
</evidence>
<comment type="similarity">
    <text evidence="10">Belongs to the adenylate cyclase family. DacA/CdaA subfamily.</text>
</comment>
<evidence type="ECO:0000256" key="6">
    <source>
        <dbReference type="ARBA" id="ARBA00022741"/>
    </source>
</evidence>
<keyword evidence="7 10" id="KW-0067">ATP-binding</keyword>
<feature type="domain" description="DAC" evidence="11">
    <location>
        <begin position="78"/>
        <end position="237"/>
    </location>
</feature>
<dbReference type="HAMAP" id="MF_01499">
    <property type="entry name" value="DacA"/>
    <property type="match status" value="1"/>
</dbReference>
<evidence type="ECO:0000256" key="3">
    <source>
        <dbReference type="ARBA" id="ARBA00022679"/>
    </source>
</evidence>
<evidence type="ECO:0000256" key="1">
    <source>
        <dbReference type="ARBA" id="ARBA00000877"/>
    </source>
</evidence>
<evidence type="ECO:0000256" key="8">
    <source>
        <dbReference type="ARBA" id="ARBA00022989"/>
    </source>
</evidence>
<dbReference type="EMBL" id="CP075587">
    <property type="protein sequence ID" value="QYF48676.1"/>
    <property type="molecule type" value="Genomic_DNA"/>
</dbReference>
<comment type="catalytic activity">
    <reaction evidence="1 10">
        <text>2 ATP = 3',3'-c-di-AMP + 2 diphosphate</text>
        <dbReference type="Rhea" id="RHEA:35655"/>
        <dbReference type="ChEBI" id="CHEBI:30616"/>
        <dbReference type="ChEBI" id="CHEBI:33019"/>
        <dbReference type="ChEBI" id="CHEBI:71500"/>
        <dbReference type="EC" id="2.7.7.85"/>
    </reaction>
</comment>
<dbReference type="InterPro" id="IPR036888">
    <property type="entry name" value="DNA_integrity_DisA_N_sf"/>
</dbReference>
<feature type="transmembrane region" description="Helical" evidence="10">
    <location>
        <begin position="61"/>
        <end position="77"/>
    </location>
</feature>
<dbReference type="Proteomes" id="UP000826014">
    <property type="component" value="Chromosome"/>
</dbReference>
<dbReference type="PIRSF" id="PIRSF004793">
    <property type="entry name" value="UCP004793"/>
    <property type="match status" value="1"/>
</dbReference>
<dbReference type="InterPro" id="IPR050338">
    <property type="entry name" value="DisA"/>
</dbReference>
<comment type="subunit">
    <text evidence="10">Probably a homodimer.</text>
</comment>
<organism evidence="12 13">
    <name type="scientific">Candidatus Rhabdochlamydia oedothoracis</name>
    <dbReference type="NCBI Taxonomy" id="2720720"/>
    <lineage>
        <taxon>Bacteria</taxon>
        <taxon>Pseudomonadati</taxon>
        <taxon>Chlamydiota</taxon>
        <taxon>Chlamydiia</taxon>
        <taxon>Parachlamydiales</taxon>
        <taxon>Candidatus Rhabdochlamydiaceae</taxon>
        <taxon>Candidatus Rhabdochlamydia</taxon>
    </lineage>
</organism>
<dbReference type="Pfam" id="PF02457">
    <property type="entry name" value="DAC"/>
    <property type="match status" value="1"/>
</dbReference>
<comment type="function">
    <text evidence="10">Catalyzes the condensation of 2 ATP molecules into cyclic di-AMP (c-di-AMP), a second messenger used to regulate differing processes in different bacteria.</text>
</comment>
<dbReference type="InterPro" id="IPR014046">
    <property type="entry name" value="C-di-AMP_synthase"/>
</dbReference>
<evidence type="ECO:0000313" key="13">
    <source>
        <dbReference type="Proteomes" id="UP000826014"/>
    </source>
</evidence>
<keyword evidence="2 10" id="KW-1003">Cell membrane</keyword>